<evidence type="ECO:0000313" key="2">
    <source>
        <dbReference type="EMBL" id="ORJ29342.1"/>
    </source>
</evidence>
<protein>
    <submittedName>
        <fullName evidence="2">1,3-beta-glucan synthase regulator</fullName>
    </submittedName>
</protein>
<dbReference type="Pfam" id="PF09346">
    <property type="entry name" value="SMI1_KNR4"/>
    <property type="match status" value="1"/>
</dbReference>
<dbReference type="Gene3D" id="3.40.1580.10">
    <property type="entry name" value="SMI1/KNR4-like"/>
    <property type="match status" value="1"/>
</dbReference>
<dbReference type="RefSeq" id="WP_084910991.1">
    <property type="nucleotide sequence ID" value="NZ_LNVF01000001.1"/>
</dbReference>
<dbReference type="InterPro" id="IPR037883">
    <property type="entry name" value="Knr4/Smi1-like_sf"/>
</dbReference>
<reference evidence="2 3" key="1">
    <citation type="journal article" date="2016" name="PLoS ONE">
        <title>Comparative Genomics Analysis of Streptococcus tigurinus Strains Identifies Genetic Elements Specifically and Uniquely Present in Highly Virulent Strains.</title>
        <authorList>
            <person name="Diene S.M."/>
            <person name="Francois P."/>
            <person name="Zbinden A."/>
            <person name="Entenza J.M."/>
            <person name="Resch G."/>
        </authorList>
    </citation>
    <scope>NUCLEOTIDE SEQUENCE [LARGE SCALE GENOMIC DNA]</scope>
    <source>
        <strain evidence="2 3">AZ_8</strain>
    </source>
</reference>
<organism evidence="2 3">
    <name type="scientific">Streptococcus oralis subsp. tigurinus</name>
    <dbReference type="NCBI Taxonomy" id="1077464"/>
    <lineage>
        <taxon>Bacteria</taxon>
        <taxon>Bacillati</taxon>
        <taxon>Bacillota</taxon>
        <taxon>Bacilli</taxon>
        <taxon>Lactobacillales</taxon>
        <taxon>Streptococcaceae</taxon>
        <taxon>Streptococcus</taxon>
    </lineage>
</organism>
<dbReference type="InterPro" id="IPR018958">
    <property type="entry name" value="Knr4/Smi1-like_dom"/>
</dbReference>
<evidence type="ECO:0000259" key="1">
    <source>
        <dbReference type="SMART" id="SM00860"/>
    </source>
</evidence>
<evidence type="ECO:0000313" key="3">
    <source>
        <dbReference type="Proteomes" id="UP000192428"/>
    </source>
</evidence>
<accession>A0A1X0WRE5</accession>
<dbReference type="EMBL" id="LNVF01000001">
    <property type="protein sequence ID" value="ORJ29342.1"/>
    <property type="molecule type" value="Genomic_DNA"/>
</dbReference>
<dbReference type="Proteomes" id="UP000192428">
    <property type="component" value="Unassembled WGS sequence"/>
</dbReference>
<dbReference type="SUPFAM" id="SSF160631">
    <property type="entry name" value="SMI1/KNR4-like"/>
    <property type="match status" value="1"/>
</dbReference>
<dbReference type="AlphaFoldDB" id="A0A1X0WRE5"/>
<proteinExistence type="predicted"/>
<sequence>MLRATDANEPITREDLLQFEENLGKKLPESMLNFYLQYNGGHSCVSGVHDDKHLFPFNAFYSLEEMEKALNWFDDEVVPAGFKAKDLLHFAYDPGSGNYALSLREEDYGKVYYYVLEERAEIFGQWFSFEEFLNSFVEDE</sequence>
<feature type="domain" description="Knr4/Smi1-like" evidence="1">
    <location>
        <begin position="10"/>
        <end position="135"/>
    </location>
</feature>
<dbReference type="SMART" id="SM00860">
    <property type="entry name" value="SMI1_KNR4"/>
    <property type="match status" value="1"/>
</dbReference>
<comment type="caution">
    <text evidence="2">The sequence shown here is derived from an EMBL/GenBank/DDBJ whole genome shotgun (WGS) entry which is preliminary data.</text>
</comment>
<name>A0A1X0WRE5_STROR</name>
<gene>
    <name evidence="2" type="ORF">ATE34_04295</name>
</gene>